<protein>
    <submittedName>
        <fullName evidence="2">Uncharacterized protein</fullName>
    </submittedName>
</protein>
<accession>M3D2R9</accession>
<evidence type="ECO:0000313" key="3">
    <source>
        <dbReference type="Proteomes" id="UP000016931"/>
    </source>
</evidence>
<feature type="region of interest" description="Disordered" evidence="1">
    <location>
        <begin position="125"/>
        <end position="196"/>
    </location>
</feature>
<evidence type="ECO:0000313" key="2">
    <source>
        <dbReference type="EMBL" id="EMF12515.1"/>
    </source>
</evidence>
<proteinExistence type="predicted"/>
<name>M3D2R9_SPHMS</name>
<feature type="compositionally biased region" description="Basic and acidic residues" evidence="1">
    <location>
        <begin position="177"/>
        <end position="196"/>
    </location>
</feature>
<dbReference type="HOGENOM" id="CLU_1391004_0_0_1"/>
<sequence>MGCLSSARALQRAVATAKAATEKRMPSEAVFGKAKQRRGETSQFRIQLLLQTSAYSGEAASWTAPAEECDIAYRRQRLSRRRCHLYCETPEVCTPSQLSCEDHSQMIVGLTACCMEDAARASVRDEQSHARASTNVLSRPGTVVPRSPFRGADMAKGRSNDIGRHEGGERTVGVNESNEKPFTRNSRAHHDGRPEA</sequence>
<feature type="compositionally biased region" description="Basic and acidic residues" evidence="1">
    <location>
        <begin position="153"/>
        <end position="169"/>
    </location>
</feature>
<evidence type="ECO:0000256" key="1">
    <source>
        <dbReference type="SAM" id="MobiDB-lite"/>
    </source>
</evidence>
<organism evidence="2 3">
    <name type="scientific">Sphaerulina musiva (strain SO2202)</name>
    <name type="common">Poplar stem canker fungus</name>
    <name type="synonym">Septoria musiva</name>
    <dbReference type="NCBI Taxonomy" id="692275"/>
    <lineage>
        <taxon>Eukaryota</taxon>
        <taxon>Fungi</taxon>
        <taxon>Dikarya</taxon>
        <taxon>Ascomycota</taxon>
        <taxon>Pezizomycotina</taxon>
        <taxon>Dothideomycetes</taxon>
        <taxon>Dothideomycetidae</taxon>
        <taxon>Mycosphaerellales</taxon>
        <taxon>Mycosphaerellaceae</taxon>
        <taxon>Sphaerulina</taxon>
    </lineage>
</organism>
<dbReference type="GeneID" id="27897850"/>
<dbReference type="EMBL" id="KB456264">
    <property type="protein sequence ID" value="EMF12515.1"/>
    <property type="molecule type" value="Genomic_DNA"/>
</dbReference>
<keyword evidence="3" id="KW-1185">Reference proteome</keyword>
<reference evidence="2 3" key="1">
    <citation type="journal article" date="2012" name="PLoS Pathog.">
        <title>Diverse lifestyles and strategies of plant pathogenesis encoded in the genomes of eighteen Dothideomycetes fungi.</title>
        <authorList>
            <person name="Ohm R.A."/>
            <person name="Feau N."/>
            <person name="Henrissat B."/>
            <person name="Schoch C.L."/>
            <person name="Horwitz B.A."/>
            <person name="Barry K.W."/>
            <person name="Condon B.J."/>
            <person name="Copeland A.C."/>
            <person name="Dhillon B."/>
            <person name="Glaser F."/>
            <person name="Hesse C.N."/>
            <person name="Kosti I."/>
            <person name="LaButti K."/>
            <person name="Lindquist E.A."/>
            <person name="Lucas S."/>
            <person name="Salamov A.A."/>
            <person name="Bradshaw R.E."/>
            <person name="Ciuffetti L."/>
            <person name="Hamelin R.C."/>
            <person name="Kema G.H.J."/>
            <person name="Lawrence C."/>
            <person name="Scott J.A."/>
            <person name="Spatafora J.W."/>
            <person name="Turgeon B.G."/>
            <person name="de Wit P.J.G.M."/>
            <person name="Zhong S."/>
            <person name="Goodwin S.B."/>
            <person name="Grigoriev I.V."/>
        </authorList>
    </citation>
    <scope>NUCLEOTIDE SEQUENCE [LARGE SCALE GENOMIC DNA]</scope>
    <source>
        <strain evidence="2 3">SO2202</strain>
    </source>
</reference>
<gene>
    <name evidence="2" type="ORF">SEPMUDRAFT_108026</name>
</gene>
<dbReference type="Proteomes" id="UP000016931">
    <property type="component" value="Unassembled WGS sequence"/>
</dbReference>
<dbReference type="AlphaFoldDB" id="M3D2R9"/>
<dbReference type="RefSeq" id="XP_016760636.1">
    <property type="nucleotide sequence ID" value="XM_016900713.1"/>
</dbReference>